<dbReference type="InterPro" id="IPR055353">
    <property type="entry name" value="DUF7619"/>
</dbReference>
<name>A0A7K1G810_9FLAO</name>
<organism evidence="4 5">
    <name type="scientific">Winogradskyella ouciana</name>
    <dbReference type="NCBI Taxonomy" id="2608631"/>
    <lineage>
        <taxon>Bacteria</taxon>
        <taxon>Pseudomonadati</taxon>
        <taxon>Bacteroidota</taxon>
        <taxon>Flavobacteriia</taxon>
        <taxon>Flavobacteriales</taxon>
        <taxon>Flavobacteriaceae</taxon>
        <taxon>Winogradskyella</taxon>
    </lineage>
</organism>
<dbReference type="SUPFAM" id="SSF69318">
    <property type="entry name" value="Integrin alpha N-terminal domain"/>
    <property type="match status" value="3"/>
</dbReference>
<proteinExistence type="predicted"/>
<dbReference type="PANTHER" id="PTHR44103:SF1">
    <property type="entry name" value="PROPROTEIN CONVERTASE P"/>
    <property type="match status" value="1"/>
</dbReference>
<sequence length="1149" mass="126552">MKHFYTLLILIFGLQLGFGQLGFEREIIFGLNFFIDADPYFPADIDGDGDMDMLSASTWYENLNGQGKFGVRNVFSEESGDLVFAADFDGDNDLDVLSQSGTKVRWFQNLDGLGTFSDEILIDSSLGNIRSIKVGDIDNDGDIDVLVGSLTLGEALWYENLDGQGNFGDEQIISDSISSLVSLEVADLDGDGDLDIASISQGDDKLVWFENTDGQGNFGGEQIIALNLTYVYNSIHIADIDNDGDMDIFMKNELYENLDGQGTFSGAQDIIPNGTILNSADMDNDGDLDLIVSSTQLKWYENLNGNGAMSQIPVSNIADHDSEGFPFIVDLDGDGDLDVTTNNQWHENLNGLGIFEYDEPNIIIFTPGFSDILSKDIDNDGDNDILTTSLSDGKIAWFENQDGLGSFSTPKLIKTNADLAFTAFIADLDGDNDMDVLASSDHRIVWFKNLDGSGNFGPDIVINSEAYFARNIFVCDLDGDNDNDIVYSVESGNKIIWHENLDGEGDFGAQQYVVENEEANIVRSADIDGDGDLDILSGSHIGIFWFENLDGQGVFGPKIIIDDDIWTTKAFIKDIDNDGFLDVITNNNSNGNIVWFKNLDGVANFGNGNVIAEGLSYRDMSVADLDSDGDLDIAVALSQDDDIVWFENVDGLGAFGQEQLVHHFGSPSGADLYRSIVCEDIDNDGKVDIVSDYQSNWYMHWFKNLGELRNEINGVLSLDVNNNGCADGNINLSDVLISTESPSESFATFSSETGAYQFFVGEDTYTTTVNNLPSYYSISPNSATSTFSGLQNTDTVNFCLETSADINDLNISIYSSQTPRQFINITYYVVYRNVGTNTLDGSITFDYEPDKLEFLNAGTETVVDTGNSIVLEFEDLDPLETRILPLEFFVTATIFDTITLTGTIHPVNGDLTPDDNTFELFEPVVGPYDPNDIRCLQGDEILIDDVGNYLNYIIRFQNIGTASAINVRVDHQLDDKLDWTTMQLESLSHQGRVEITNGNFVQFIFDEINLPHSDEDEEGSNGYVAYKIKPKADVQVGDIISGVADIYFDFNPPITTNTVNTEIVEPLSVDEVELQNVKLFPNPAQNKLQITFNQIIDGLTIVDINGRELNSIEISVSDYSLDVSGLSNGVYFLEIQSGESKSTKKFIKN</sequence>
<accession>A0A7K1G810</accession>
<dbReference type="EMBL" id="WJYA01000001">
    <property type="protein sequence ID" value="MTE25422.1"/>
    <property type="molecule type" value="Genomic_DNA"/>
</dbReference>
<evidence type="ECO:0000259" key="2">
    <source>
        <dbReference type="Pfam" id="PF18962"/>
    </source>
</evidence>
<feature type="domain" description="DUF7619" evidence="3">
    <location>
        <begin position="929"/>
        <end position="1062"/>
    </location>
</feature>
<dbReference type="InterPro" id="IPR028994">
    <property type="entry name" value="Integrin_alpha_N"/>
</dbReference>
<dbReference type="PANTHER" id="PTHR44103">
    <property type="entry name" value="PROPROTEIN CONVERTASE P"/>
    <property type="match status" value="1"/>
</dbReference>
<evidence type="ECO:0000313" key="5">
    <source>
        <dbReference type="Proteomes" id="UP000447545"/>
    </source>
</evidence>
<dbReference type="AlphaFoldDB" id="A0A7K1G810"/>
<dbReference type="Pfam" id="PF24595">
    <property type="entry name" value="DUF7619"/>
    <property type="match status" value="1"/>
</dbReference>
<keyword evidence="5" id="KW-1185">Reference proteome</keyword>
<dbReference type="InterPro" id="IPR026444">
    <property type="entry name" value="Secre_tail"/>
</dbReference>
<dbReference type="Pfam" id="PF13517">
    <property type="entry name" value="FG-GAP_3"/>
    <property type="match status" value="6"/>
</dbReference>
<dbReference type="RefSeq" id="WP_155087265.1">
    <property type="nucleotide sequence ID" value="NZ_WJYA01000001.1"/>
</dbReference>
<feature type="domain" description="Secretion system C-terminal sorting" evidence="2">
    <location>
        <begin position="1079"/>
        <end position="1147"/>
    </location>
</feature>
<evidence type="ECO:0000256" key="1">
    <source>
        <dbReference type="ARBA" id="ARBA00022729"/>
    </source>
</evidence>
<keyword evidence="1" id="KW-0732">Signal</keyword>
<comment type="caution">
    <text evidence="4">The sequence shown here is derived from an EMBL/GenBank/DDBJ whole genome shotgun (WGS) entry which is preliminary data.</text>
</comment>
<gene>
    <name evidence="4" type="ORF">F1003_00635</name>
</gene>
<reference evidence="4 5" key="1">
    <citation type="submission" date="2019-11" db="EMBL/GenBank/DDBJ databases">
        <title>Winogradskyella ouciana sp. nov., isolated from the hadal seawater of the Mariana Trench.</title>
        <authorList>
            <person name="Liu R."/>
        </authorList>
    </citation>
    <scope>NUCLEOTIDE SEQUENCE [LARGE SCALE GENOMIC DNA]</scope>
    <source>
        <strain evidence="4 5">ZXX205</strain>
    </source>
</reference>
<dbReference type="Proteomes" id="UP000447545">
    <property type="component" value="Unassembled WGS sequence"/>
</dbReference>
<protein>
    <submittedName>
        <fullName evidence="4">T9SS type A sorting domain-containing protein</fullName>
    </submittedName>
</protein>
<evidence type="ECO:0000313" key="4">
    <source>
        <dbReference type="EMBL" id="MTE25422.1"/>
    </source>
</evidence>
<dbReference type="Pfam" id="PF18962">
    <property type="entry name" value="Por_Secre_tail"/>
    <property type="match status" value="1"/>
</dbReference>
<dbReference type="InterPro" id="IPR013517">
    <property type="entry name" value="FG-GAP"/>
</dbReference>
<dbReference type="NCBIfam" id="TIGR04183">
    <property type="entry name" value="Por_Secre_tail"/>
    <property type="match status" value="1"/>
</dbReference>
<evidence type="ECO:0000259" key="3">
    <source>
        <dbReference type="Pfam" id="PF24595"/>
    </source>
</evidence>